<dbReference type="HOGENOM" id="CLU_034180_13_1_2"/>
<name>I3R7V7_HALMT</name>
<dbReference type="AlphaFoldDB" id="I3R7V7"/>
<accession>I3R7V7</accession>
<reference evidence="10 13" key="3">
    <citation type="journal article" date="2014" name="PLoS Genet.">
        <title>Phylogenetically driven sequencing of extremely halophilic archaea reveals strategies for static and dynamic osmo-response.</title>
        <authorList>
            <person name="Becker E.A."/>
            <person name="Seitzer P.M."/>
            <person name="Tritt A."/>
            <person name="Larsen D."/>
            <person name="Krusor M."/>
            <person name="Yao A.I."/>
            <person name="Wu D."/>
            <person name="Madern D."/>
            <person name="Eisen J.A."/>
            <person name="Darling A.E."/>
            <person name="Facciotti M.T."/>
        </authorList>
    </citation>
    <scope>NUCLEOTIDE SEQUENCE [LARGE SCALE GENOMIC DNA]</scope>
    <source>
        <strain evidence="10">ATCC 33500</strain>
        <strain evidence="13">ATCC 33500 / DSM 1411 / JCM 8866 / NBRC 14739 / NCIMB 2177 / R-4</strain>
    </source>
</reference>
<evidence type="ECO:0000256" key="5">
    <source>
        <dbReference type="ARBA" id="ARBA00023136"/>
    </source>
</evidence>
<feature type="transmembrane region" description="Helical" evidence="7">
    <location>
        <begin position="151"/>
        <end position="174"/>
    </location>
</feature>
<keyword evidence="13" id="KW-1185">Reference proteome</keyword>
<feature type="transmembrane region" description="Helical" evidence="7">
    <location>
        <begin position="54"/>
        <end position="74"/>
    </location>
</feature>
<dbReference type="Proteomes" id="UP000299011">
    <property type="component" value="Chromosome"/>
</dbReference>
<dbReference type="GO" id="GO:0005886">
    <property type="term" value="C:plasma membrane"/>
    <property type="evidence" value="ECO:0007669"/>
    <property type="project" value="UniProtKB-SubCell"/>
</dbReference>
<dbReference type="PATRIC" id="fig|523841.21.peg.3025"/>
<sequence>MTAADTADATDAHSSLWRNPNFRRFFAGQFVTNAGDSLYTVAVLWLIFDLSGSTVLTGIANSVLLLPWLLQIFAGPVVDRLPLKPVLVGSQVSQGIVVLVLPLAAVTGHLSVGVLLGVVPVLMLASLLMTPMEATVVPRIVSDGRLSRANSALATVTLGLDMVFDALGGAFIAVFGATTLFLFDSATFAIAGLLFAGIAVSRHSDHDDAEQTTGPTDASPDRSDDATTPDSTDSTTTEPTNESIFSSYVSDLRAGAAALRGTVFVELVLTTAVANLAAGVTLAILPAFGDTLGGPVAYGLLLGALGIGRLLGSLVAPYLEHVSYGRLVFVSNSTGACCWFAAVYAPSTALTVVLFGLAWVPAGINGVLTSTLNQTVFPKDLLGRVSTAKGTASGATLPLGSLLGGFVAEGLGTTTTMAVAALGFGFTGMYLLVRPQLRRLPAVADADPSAFGVTSLSGREE</sequence>
<dbReference type="Proteomes" id="UP000011603">
    <property type="component" value="Unassembled WGS sequence"/>
</dbReference>
<feature type="transmembrane region" description="Helical" evidence="7">
    <location>
        <begin position="263"/>
        <end position="285"/>
    </location>
</feature>
<reference evidence="8" key="1">
    <citation type="journal article" date="2012" name="Appl. Environ. Microbiol.">
        <title>Identification of the haloarchaeal phasin (PhaP) that functions in polyhydroxyalkanoate accumulation and granule formation in Haloferax mediterranei.</title>
        <authorList>
            <person name="Cai S."/>
            <person name="Cai L."/>
            <person name="Liu H."/>
            <person name="Liu X."/>
            <person name="Han J."/>
            <person name="Zhou J."/>
            <person name="Xiang H."/>
        </authorList>
    </citation>
    <scope>NUCLEOTIDE SEQUENCE</scope>
    <source>
        <strain evidence="8">CGMCC 1.2087</strain>
    </source>
</reference>
<dbReference type="GeneID" id="40157467"/>
<reference evidence="11 15" key="6">
    <citation type="submission" date="2019-04" db="EMBL/GenBank/DDBJ databases">
        <title>Methylomes of two halophilic Archaea, Haloarcula marismortui and Haloferax mediterranei.</title>
        <authorList>
            <person name="DasSarma S."/>
            <person name="DasSarma P."/>
            <person name="DasSarma S."/>
            <person name="Fomenkov A."/>
            <person name="Vincze T."/>
            <person name="Anton B.P."/>
            <person name="Roberts R.J."/>
        </authorList>
    </citation>
    <scope>NUCLEOTIDE SEQUENCE [LARGE SCALE GENOMIC DNA]</scope>
    <source>
        <strain evidence="11">ATCC 33500</strain>
        <strain evidence="15">ATCC 33500 / DSM 1411 / JCM 8866 / NBRC 14739 / NCIMB 2177 / R-4</strain>
    </source>
</reference>
<evidence type="ECO:0000313" key="8">
    <source>
        <dbReference type="EMBL" id="AFK20317.1"/>
    </source>
</evidence>
<reference evidence="8" key="5">
    <citation type="submission" date="2014-05" db="EMBL/GenBank/DDBJ databases">
        <authorList>
            <person name="Wang L."/>
            <person name="Yang H."/>
            <person name="Xiang H."/>
        </authorList>
    </citation>
    <scope>NUCLEOTIDE SEQUENCE</scope>
    <source>
        <strain evidence="8">CGMCC 1.2087</strain>
    </source>
</reference>
<dbReference type="Gene3D" id="1.20.1250.20">
    <property type="entry name" value="MFS general substrate transporter like domains"/>
    <property type="match status" value="1"/>
</dbReference>
<dbReference type="GO" id="GO:0022857">
    <property type="term" value="F:transmembrane transporter activity"/>
    <property type="evidence" value="ECO:0007669"/>
    <property type="project" value="InterPro"/>
</dbReference>
<dbReference type="PANTHER" id="PTHR23513:SF6">
    <property type="entry name" value="MAJOR FACILITATOR SUPERFAMILY ASSOCIATED DOMAIN-CONTAINING PROTEIN"/>
    <property type="match status" value="1"/>
</dbReference>
<dbReference type="InterPro" id="IPR011701">
    <property type="entry name" value="MFS"/>
</dbReference>
<evidence type="ECO:0000313" key="12">
    <source>
        <dbReference type="Proteomes" id="UP000006469"/>
    </source>
</evidence>
<feature type="transmembrane region" description="Helical" evidence="7">
    <location>
        <begin position="180"/>
        <end position="200"/>
    </location>
</feature>
<keyword evidence="4 7" id="KW-1133">Transmembrane helix</keyword>
<evidence type="ECO:0000313" key="11">
    <source>
        <dbReference type="EMBL" id="QCQ76249.1"/>
    </source>
</evidence>
<evidence type="ECO:0000313" key="9">
    <source>
        <dbReference type="EMBL" id="AHZ23686.1"/>
    </source>
</evidence>
<comment type="subcellular location">
    <subcellularLocation>
        <location evidence="1">Cell membrane</location>
        <topology evidence="1">Multi-pass membrane protein</topology>
    </subcellularLocation>
</comment>
<dbReference type="PANTHER" id="PTHR23513">
    <property type="entry name" value="INTEGRAL MEMBRANE EFFLUX PROTEIN-RELATED"/>
    <property type="match status" value="1"/>
</dbReference>
<dbReference type="InterPro" id="IPR036259">
    <property type="entry name" value="MFS_trans_sf"/>
</dbReference>
<evidence type="ECO:0000256" key="6">
    <source>
        <dbReference type="SAM" id="MobiDB-lite"/>
    </source>
</evidence>
<dbReference type="PaxDb" id="523841-HFX_2639"/>
<dbReference type="Pfam" id="PF07690">
    <property type="entry name" value="MFS_1"/>
    <property type="match status" value="1"/>
</dbReference>
<feature type="region of interest" description="Disordered" evidence="6">
    <location>
        <begin position="205"/>
        <end position="241"/>
    </location>
</feature>
<dbReference type="STRING" id="523841.HFX_2639"/>
<evidence type="ECO:0000256" key="4">
    <source>
        <dbReference type="ARBA" id="ARBA00022989"/>
    </source>
</evidence>
<keyword evidence="2" id="KW-1003">Cell membrane</keyword>
<evidence type="ECO:0000313" key="13">
    <source>
        <dbReference type="Proteomes" id="UP000011603"/>
    </source>
</evidence>
<evidence type="ECO:0000313" key="10">
    <source>
        <dbReference type="EMBL" id="ELZ99173.1"/>
    </source>
</evidence>
<feature type="transmembrane region" description="Helical" evidence="7">
    <location>
        <begin position="297"/>
        <end position="319"/>
    </location>
</feature>
<dbReference type="Proteomes" id="UP000006469">
    <property type="component" value="Chromosome"/>
</dbReference>
<gene>
    <name evidence="8" type="ordered locus">HFX_2639</name>
    <name evidence="9" type="ORF">BM92_14010</name>
    <name evidence="10" type="ORF">C439_14979</name>
    <name evidence="11" type="ORF">E6P09_13580</name>
</gene>
<protein>
    <submittedName>
        <fullName evidence="9">MFS transporter</fullName>
    </submittedName>
    <submittedName>
        <fullName evidence="8">Macrolide-efflux protein / Permease</fullName>
    </submittedName>
</protein>
<keyword evidence="3 7" id="KW-0812">Transmembrane</keyword>
<reference evidence="8 12" key="2">
    <citation type="journal article" date="2012" name="J. Bacteriol.">
        <title>Complete genome sequence of the metabolically versatile halophilic archaeon Haloferax mediterranei, a poly(3-hydroxybutyrate-co-3-hydroxyvalerate) producer.</title>
        <authorList>
            <person name="Han J."/>
            <person name="Zhang F."/>
            <person name="Hou J."/>
            <person name="Liu X."/>
            <person name="Li M."/>
            <person name="Liu H."/>
            <person name="Cai L."/>
            <person name="Zhang B."/>
            <person name="Chen Y."/>
            <person name="Zhou J."/>
            <person name="Hu S."/>
            <person name="Xiang H."/>
        </authorList>
    </citation>
    <scope>NUCLEOTIDE SEQUENCE [LARGE SCALE GENOMIC DNA]</scope>
    <source>
        <strain evidence="12">ATCC 33500 / DSM 1411 / JCM 8866 / NBRC 14739 / NCIMB 2177 / R-4</strain>
        <strain evidence="8">CGMCC 1.2087</strain>
    </source>
</reference>
<dbReference type="OrthoDB" id="313372at2157"/>
<reference evidence="9 14" key="4">
    <citation type="submission" date="2014-04" db="EMBL/GenBank/DDBJ databases">
        <title>Transcriptional profiles of Haloferax mediterranei on the basis of nitrogen availability.</title>
        <authorList>
            <person name="Bautista V."/>
        </authorList>
    </citation>
    <scope>NUCLEOTIDE SEQUENCE [LARGE SCALE GENOMIC DNA]</scope>
    <source>
        <strain evidence="9">ATCC 33500</strain>
        <strain evidence="14">ATCC 33500 / DSM 1411 / JCM 8866 / NBRC 14739 / NCIMB 2177 / R-4</strain>
    </source>
</reference>
<feature type="transmembrane region" description="Helical" evidence="7">
    <location>
        <begin position="339"/>
        <end position="360"/>
    </location>
</feature>
<dbReference type="KEGG" id="hme:HFX_2639"/>
<proteinExistence type="predicted"/>
<evidence type="ECO:0000313" key="15">
    <source>
        <dbReference type="Proteomes" id="UP000299011"/>
    </source>
</evidence>
<dbReference type="EMBL" id="CP001868">
    <property type="protein sequence ID" value="AFK20317.1"/>
    <property type="molecule type" value="Genomic_DNA"/>
</dbReference>
<feature type="compositionally biased region" description="Low complexity" evidence="6">
    <location>
        <begin position="226"/>
        <end position="240"/>
    </location>
</feature>
<feature type="transmembrane region" description="Helical" evidence="7">
    <location>
        <begin position="411"/>
        <end position="433"/>
    </location>
</feature>
<feature type="transmembrane region" description="Helical" evidence="7">
    <location>
        <begin position="25"/>
        <end position="48"/>
    </location>
</feature>
<organism evidence="8 12">
    <name type="scientific">Haloferax mediterranei (strain ATCC 33500 / DSM 1411 / JCM 8866 / NBRC 14739 / NCIMB 2177 / R-4)</name>
    <name type="common">Halobacterium mediterranei</name>
    <dbReference type="NCBI Taxonomy" id="523841"/>
    <lineage>
        <taxon>Archaea</taxon>
        <taxon>Methanobacteriati</taxon>
        <taxon>Methanobacteriota</taxon>
        <taxon>Stenosarchaea group</taxon>
        <taxon>Halobacteria</taxon>
        <taxon>Halobacteriales</taxon>
        <taxon>Haloferacaceae</taxon>
        <taxon>Haloferax</taxon>
    </lineage>
</organism>
<evidence type="ECO:0000256" key="3">
    <source>
        <dbReference type="ARBA" id="ARBA00022692"/>
    </source>
</evidence>
<dbReference type="EMBL" id="AOLO01000012">
    <property type="protein sequence ID" value="ELZ99173.1"/>
    <property type="molecule type" value="Genomic_DNA"/>
</dbReference>
<dbReference type="eggNOG" id="arCOG00135">
    <property type="taxonomic scope" value="Archaea"/>
</dbReference>
<dbReference type="CDD" id="cd06173">
    <property type="entry name" value="MFS_MefA_like"/>
    <property type="match status" value="1"/>
</dbReference>
<evidence type="ECO:0000256" key="7">
    <source>
        <dbReference type="SAM" id="Phobius"/>
    </source>
</evidence>
<evidence type="ECO:0000256" key="2">
    <source>
        <dbReference type="ARBA" id="ARBA00022475"/>
    </source>
</evidence>
<dbReference type="Proteomes" id="UP000027075">
    <property type="component" value="Chromosome"/>
</dbReference>
<dbReference type="EMBL" id="CP007551">
    <property type="protein sequence ID" value="AHZ23686.1"/>
    <property type="molecule type" value="Genomic_DNA"/>
</dbReference>
<dbReference type="EMBL" id="CP039139">
    <property type="protein sequence ID" value="QCQ76249.1"/>
    <property type="molecule type" value="Genomic_DNA"/>
</dbReference>
<dbReference type="SUPFAM" id="SSF103473">
    <property type="entry name" value="MFS general substrate transporter"/>
    <property type="match status" value="1"/>
</dbReference>
<keyword evidence="5 7" id="KW-0472">Membrane</keyword>
<evidence type="ECO:0000313" key="14">
    <source>
        <dbReference type="Proteomes" id="UP000027075"/>
    </source>
</evidence>
<dbReference type="RefSeq" id="WP_004060119.1">
    <property type="nucleotide sequence ID" value="NC_017941.2"/>
</dbReference>
<evidence type="ECO:0000256" key="1">
    <source>
        <dbReference type="ARBA" id="ARBA00004651"/>
    </source>
</evidence>